<reference evidence="2 3" key="1">
    <citation type="submission" date="2021-01" db="EMBL/GenBank/DDBJ databases">
        <title>Whole genome shotgun sequence of Actinoplanes deccanensis NBRC 13994.</title>
        <authorList>
            <person name="Komaki H."/>
            <person name="Tamura T."/>
        </authorList>
    </citation>
    <scope>NUCLEOTIDE SEQUENCE [LARGE SCALE GENOMIC DNA]</scope>
    <source>
        <strain evidence="2 3">NBRC 13994</strain>
    </source>
</reference>
<feature type="domain" description="HTH cro/C1-type" evidence="1">
    <location>
        <begin position="13"/>
        <end position="67"/>
    </location>
</feature>
<comment type="caution">
    <text evidence="2">The sequence shown here is derived from an EMBL/GenBank/DDBJ whole genome shotgun (WGS) entry which is preliminary data.</text>
</comment>
<evidence type="ECO:0000313" key="2">
    <source>
        <dbReference type="EMBL" id="GID80033.1"/>
    </source>
</evidence>
<evidence type="ECO:0000313" key="3">
    <source>
        <dbReference type="Proteomes" id="UP000609879"/>
    </source>
</evidence>
<dbReference type="EMBL" id="BOMI01000185">
    <property type="protein sequence ID" value="GID80033.1"/>
    <property type="molecule type" value="Genomic_DNA"/>
</dbReference>
<gene>
    <name evidence="2" type="ORF">Ade02nite_86740</name>
</gene>
<name>A0ABQ3YJ38_9ACTN</name>
<proteinExistence type="predicted"/>
<evidence type="ECO:0000259" key="1">
    <source>
        <dbReference type="PROSITE" id="PS50943"/>
    </source>
</evidence>
<organism evidence="2 3">
    <name type="scientific">Paractinoplanes deccanensis</name>
    <dbReference type="NCBI Taxonomy" id="113561"/>
    <lineage>
        <taxon>Bacteria</taxon>
        <taxon>Bacillati</taxon>
        <taxon>Actinomycetota</taxon>
        <taxon>Actinomycetes</taxon>
        <taxon>Micromonosporales</taxon>
        <taxon>Micromonosporaceae</taxon>
        <taxon>Paractinoplanes</taxon>
    </lineage>
</organism>
<accession>A0ABQ3YJ38</accession>
<dbReference type="Gene3D" id="1.10.260.40">
    <property type="entry name" value="lambda repressor-like DNA-binding domains"/>
    <property type="match status" value="1"/>
</dbReference>
<protein>
    <recommendedName>
        <fullName evidence="1">HTH cro/C1-type domain-containing protein</fullName>
    </recommendedName>
</protein>
<dbReference type="Pfam" id="PF13560">
    <property type="entry name" value="HTH_31"/>
    <property type="match status" value="1"/>
</dbReference>
<dbReference type="InterPro" id="IPR010982">
    <property type="entry name" value="Lambda_DNA-bd_dom_sf"/>
</dbReference>
<dbReference type="Proteomes" id="UP000609879">
    <property type="component" value="Unassembled WGS sequence"/>
</dbReference>
<keyword evidence="3" id="KW-1185">Reference proteome</keyword>
<dbReference type="RefSeq" id="WP_203776949.1">
    <property type="nucleotide sequence ID" value="NZ_BAAABO010000014.1"/>
</dbReference>
<dbReference type="CDD" id="cd00093">
    <property type="entry name" value="HTH_XRE"/>
    <property type="match status" value="1"/>
</dbReference>
<dbReference type="PROSITE" id="PS50943">
    <property type="entry name" value="HTH_CROC1"/>
    <property type="match status" value="1"/>
</dbReference>
<dbReference type="InterPro" id="IPR001387">
    <property type="entry name" value="Cro/C1-type_HTH"/>
</dbReference>
<sequence length="87" mass="9404">MRVDSPSDLGSFIRYRRKAAGLSQTDLASRAEVSRRWLCALEAGKPTAEIGLVLRVIAALGFFLDARPRPEPVLDLDAYLGTLGASS</sequence>
<dbReference type="SUPFAM" id="SSF47413">
    <property type="entry name" value="lambda repressor-like DNA-binding domains"/>
    <property type="match status" value="1"/>
</dbReference>
<dbReference type="SMART" id="SM00530">
    <property type="entry name" value="HTH_XRE"/>
    <property type="match status" value="1"/>
</dbReference>